<dbReference type="Proteomes" id="UP000295008">
    <property type="component" value="Unassembled WGS sequence"/>
</dbReference>
<evidence type="ECO:0000256" key="1">
    <source>
        <dbReference type="ARBA" id="ARBA00004651"/>
    </source>
</evidence>
<dbReference type="SUPFAM" id="SSF161098">
    <property type="entry name" value="MetI-like"/>
    <property type="match status" value="1"/>
</dbReference>
<dbReference type="InterPro" id="IPR000515">
    <property type="entry name" value="MetI-like"/>
</dbReference>
<keyword evidence="5 7" id="KW-1133">Transmembrane helix</keyword>
<evidence type="ECO:0000313" key="9">
    <source>
        <dbReference type="EMBL" id="TCL58642.1"/>
    </source>
</evidence>
<dbReference type="GO" id="GO:0055085">
    <property type="term" value="P:transmembrane transport"/>
    <property type="evidence" value="ECO:0007669"/>
    <property type="project" value="InterPro"/>
</dbReference>
<feature type="transmembrane region" description="Helical" evidence="7">
    <location>
        <begin position="7"/>
        <end position="27"/>
    </location>
</feature>
<evidence type="ECO:0000256" key="6">
    <source>
        <dbReference type="ARBA" id="ARBA00023136"/>
    </source>
</evidence>
<feature type="transmembrane region" description="Helical" evidence="7">
    <location>
        <begin position="140"/>
        <end position="159"/>
    </location>
</feature>
<feature type="transmembrane region" description="Helical" evidence="7">
    <location>
        <begin position="180"/>
        <end position="205"/>
    </location>
</feature>
<gene>
    <name evidence="9" type="ORF">EDC14_104135</name>
</gene>
<dbReference type="PROSITE" id="PS50928">
    <property type="entry name" value="ABC_TM1"/>
    <property type="match status" value="1"/>
</dbReference>
<comment type="similarity">
    <text evidence="7">Belongs to the binding-protein-dependent transport system permease family.</text>
</comment>
<dbReference type="AlphaFoldDB" id="A0A4R1R051"/>
<reference evidence="9 10" key="1">
    <citation type="submission" date="2019-03" db="EMBL/GenBank/DDBJ databases">
        <title>Genomic Encyclopedia of Type Strains, Phase IV (KMG-IV): sequencing the most valuable type-strain genomes for metagenomic binning, comparative biology and taxonomic classification.</title>
        <authorList>
            <person name="Goeker M."/>
        </authorList>
    </citation>
    <scope>NUCLEOTIDE SEQUENCE [LARGE SCALE GENOMIC DNA]</scope>
    <source>
        <strain evidence="9 10">LX-B</strain>
    </source>
</reference>
<feature type="transmembrane region" description="Helical" evidence="7">
    <location>
        <begin position="240"/>
        <end position="259"/>
    </location>
</feature>
<dbReference type="InterPro" id="IPR035906">
    <property type="entry name" value="MetI-like_sf"/>
</dbReference>
<evidence type="ECO:0000259" key="8">
    <source>
        <dbReference type="PROSITE" id="PS50928"/>
    </source>
</evidence>
<sequence length="274" mass="30389">MKKSESGLGLTVVGLLLAVLSFFPVYFSLISAFKSNGEIMRDPVALPTGLRWDNFVYLWEHTRYPAAFLRSSFLTLTSIALIILVIPIAAYVLERKKVRFSGLIYIYFIAGMMIPFQAYMIPLFRQLKVLGLFGNMAGPIVIYVAGSIPFGTLLYASFIKGIPKEVEEAAVIDGCNTLQTFWKIVFPLLTPCTASLIILNGMSIWNDFLMPMLVLPSSQAKTVNVEIFAFVDQYASRWDVVFAGTFCSIIPVLIAFVALQQYFVKGITAGTVKG</sequence>
<feature type="domain" description="ABC transmembrane type-1" evidence="8">
    <location>
        <begin position="68"/>
        <end position="259"/>
    </location>
</feature>
<dbReference type="PANTHER" id="PTHR43744:SF8">
    <property type="entry name" value="SN-GLYCEROL-3-PHOSPHATE TRANSPORT SYSTEM PERMEASE PROTEIN UGPE"/>
    <property type="match status" value="1"/>
</dbReference>
<keyword evidence="2 7" id="KW-0813">Transport</keyword>
<evidence type="ECO:0000256" key="7">
    <source>
        <dbReference type="RuleBase" id="RU363032"/>
    </source>
</evidence>
<proteinExistence type="inferred from homology"/>
<evidence type="ECO:0000256" key="4">
    <source>
        <dbReference type="ARBA" id="ARBA00022692"/>
    </source>
</evidence>
<evidence type="ECO:0000256" key="2">
    <source>
        <dbReference type="ARBA" id="ARBA00022448"/>
    </source>
</evidence>
<dbReference type="EMBL" id="SLUN01000041">
    <property type="protein sequence ID" value="TCL58642.1"/>
    <property type="molecule type" value="Genomic_DNA"/>
</dbReference>
<name>A0A4R1R051_HYDET</name>
<comment type="subcellular location">
    <subcellularLocation>
        <location evidence="1 7">Cell membrane</location>
        <topology evidence="1 7">Multi-pass membrane protein</topology>
    </subcellularLocation>
</comment>
<keyword evidence="3" id="KW-1003">Cell membrane</keyword>
<keyword evidence="4 7" id="KW-0812">Transmembrane</keyword>
<keyword evidence="10" id="KW-1185">Reference proteome</keyword>
<evidence type="ECO:0000256" key="3">
    <source>
        <dbReference type="ARBA" id="ARBA00022475"/>
    </source>
</evidence>
<dbReference type="RefSeq" id="WP_207930776.1">
    <property type="nucleotide sequence ID" value="NZ_SLUN01000041.1"/>
</dbReference>
<keyword evidence="6 7" id="KW-0472">Membrane</keyword>
<dbReference type="Gene3D" id="1.10.3720.10">
    <property type="entry name" value="MetI-like"/>
    <property type="match status" value="1"/>
</dbReference>
<dbReference type="CDD" id="cd06261">
    <property type="entry name" value="TM_PBP2"/>
    <property type="match status" value="1"/>
</dbReference>
<dbReference type="GO" id="GO:0005886">
    <property type="term" value="C:plasma membrane"/>
    <property type="evidence" value="ECO:0007669"/>
    <property type="project" value="UniProtKB-SubCell"/>
</dbReference>
<dbReference type="PANTHER" id="PTHR43744">
    <property type="entry name" value="ABC TRANSPORTER PERMEASE PROTEIN MG189-RELATED-RELATED"/>
    <property type="match status" value="1"/>
</dbReference>
<evidence type="ECO:0000256" key="5">
    <source>
        <dbReference type="ARBA" id="ARBA00022989"/>
    </source>
</evidence>
<protein>
    <submittedName>
        <fullName evidence="9">Raffinose/stachyose/melibiose transport system permease protein</fullName>
    </submittedName>
</protein>
<feature type="transmembrane region" description="Helical" evidence="7">
    <location>
        <begin position="100"/>
        <end position="120"/>
    </location>
</feature>
<organism evidence="9 10">
    <name type="scientific">Hydrogenispora ethanolica</name>
    <dbReference type="NCBI Taxonomy" id="1082276"/>
    <lineage>
        <taxon>Bacteria</taxon>
        <taxon>Bacillati</taxon>
        <taxon>Bacillota</taxon>
        <taxon>Hydrogenispora</taxon>
    </lineage>
</organism>
<accession>A0A4R1R051</accession>
<comment type="caution">
    <text evidence="9">The sequence shown here is derived from an EMBL/GenBank/DDBJ whole genome shotgun (WGS) entry which is preliminary data.</text>
</comment>
<dbReference type="Pfam" id="PF00528">
    <property type="entry name" value="BPD_transp_1"/>
    <property type="match status" value="1"/>
</dbReference>
<evidence type="ECO:0000313" key="10">
    <source>
        <dbReference type="Proteomes" id="UP000295008"/>
    </source>
</evidence>
<feature type="transmembrane region" description="Helical" evidence="7">
    <location>
        <begin position="73"/>
        <end position="93"/>
    </location>
</feature>